<evidence type="ECO:0000313" key="7">
    <source>
        <dbReference type="Proteomes" id="UP000436822"/>
    </source>
</evidence>
<sequence>MSETKPTDGYVVAIGASAGGLAAVKDLIAHLPKDLNAAVVIAIHSGPKSKLAEVLETKSPLPVRRIQNGDSLRNGHIYVVPGGQHAFFREGRLTLSDAVSDSGFRPSIDALFMTLAAEHGKHGIAVVLSGTMNDGVRGAQVIYDMGGTTVVQDPEDAEYDSMPLKVIHMDHPKEILSASDLGSWLSKRIGRSEN</sequence>
<dbReference type="CDD" id="cd16433">
    <property type="entry name" value="CheB"/>
    <property type="match status" value="1"/>
</dbReference>
<dbReference type="GO" id="GO:0005737">
    <property type="term" value="C:cytoplasm"/>
    <property type="evidence" value="ECO:0007669"/>
    <property type="project" value="InterPro"/>
</dbReference>
<dbReference type="AlphaFoldDB" id="A0A6N6JHM4"/>
<protein>
    <recommendedName>
        <fullName evidence="2">protein-glutamate methylesterase</fullName>
        <ecNumber evidence="2">3.1.1.61</ecNumber>
    </recommendedName>
</protein>
<dbReference type="GO" id="GO:0006935">
    <property type="term" value="P:chemotaxis"/>
    <property type="evidence" value="ECO:0007669"/>
    <property type="project" value="UniProtKB-UniRule"/>
</dbReference>
<dbReference type="InterPro" id="IPR000673">
    <property type="entry name" value="Sig_transdc_resp-reg_Me-estase"/>
</dbReference>
<proteinExistence type="predicted"/>
<evidence type="ECO:0000256" key="2">
    <source>
        <dbReference type="ARBA" id="ARBA00039140"/>
    </source>
</evidence>
<keyword evidence="1 4" id="KW-0378">Hydrolase</keyword>
<dbReference type="EC" id="3.1.1.61" evidence="2"/>
<keyword evidence="4" id="KW-0145">Chemotaxis</keyword>
<dbReference type="RefSeq" id="WP_159808315.1">
    <property type="nucleotide sequence ID" value="NZ_BLJE01000003.1"/>
</dbReference>
<feature type="active site" evidence="4">
    <location>
        <position position="134"/>
    </location>
</feature>
<evidence type="ECO:0000256" key="3">
    <source>
        <dbReference type="ARBA" id="ARBA00048267"/>
    </source>
</evidence>
<dbReference type="SUPFAM" id="SSF52738">
    <property type="entry name" value="Methylesterase CheB, C-terminal domain"/>
    <property type="match status" value="1"/>
</dbReference>
<dbReference type="Proteomes" id="UP000436822">
    <property type="component" value="Unassembled WGS sequence"/>
</dbReference>
<dbReference type="PROSITE" id="PS50122">
    <property type="entry name" value="CHEB"/>
    <property type="match status" value="1"/>
</dbReference>
<comment type="catalytic activity">
    <reaction evidence="3">
        <text>[protein]-L-glutamate 5-O-methyl ester + H2O = L-glutamyl-[protein] + methanol + H(+)</text>
        <dbReference type="Rhea" id="RHEA:23236"/>
        <dbReference type="Rhea" id="RHEA-COMP:10208"/>
        <dbReference type="Rhea" id="RHEA-COMP:10311"/>
        <dbReference type="ChEBI" id="CHEBI:15377"/>
        <dbReference type="ChEBI" id="CHEBI:15378"/>
        <dbReference type="ChEBI" id="CHEBI:17790"/>
        <dbReference type="ChEBI" id="CHEBI:29973"/>
        <dbReference type="ChEBI" id="CHEBI:82795"/>
        <dbReference type="EC" id="3.1.1.61"/>
    </reaction>
</comment>
<dbReference type="EMBL" id="BLJE01000003">
    <property type="protein sequence ID" value="GFE65831.1"/>
    <property type="molecule type" value="Genomic_DNA"/>
</dbReference>
<dbReference type="InterPro" id="IPR035909">
    <property type="entry name" value="CheB_C"/>
</dbReference>
<evidence type="ECO:0000313" key="6">
    <source>
        <dbReference type="EMBL" id="GFE65831.1"/>
    </source>
</evidence>
<organism evidence="6 7">
    <name type="scientific">Litoreibacter roseus</name>
    <dbReference type="NCBI Taxonomy" id="2601869"/>
    <lineage>
        <taxon>Bacteria</taxon>
        <taxon>Pseudomonadati</taxon>
        <taxon>Pseudomonadota</taxon>
        <taxon>Alphaproteobacteria</taxon>
        <taxon>Rhodobacterales</taxon>
        <taxon>Roseobacteraceae</taxon>
        <taxon>Litoreibacter</taxon>
    </lineage>
</organism>
<dbReference type="Pfam" id="PF01339">
    <property type="entry name" value="CheB_methylest"/>
    <property type="match status" value="1"/>
</dbReference>
<feature type="active site" evidence="4">
    <location>
        <position position="17"/>
    </location>
</feature>
<feature type="domain" description="CheB-type methylesterase" evidence="5">
    <location>
        <begin position="6"/>
        <end position="192"/>
    </location>
</feature>
<evidence type="ECO:0000256" key="4">
    <source>
        <dbReference type="PROSITE-ProRule" id="PRU00050"/>
    </source>
</evidence>
<evidence type="ECO:0000256" key="1">
    <source>
        <dbReference type="ARBA" id="ARBA00022801"/>
    </source>
</evidence>
<dbReference type="GO" id="GO:0008984">
    <property type="term" value="F:protein-glutamate methylesterase activity"/>
    <property type="evidence" value="ECO:0007669"/>
    <property type="project" value="UniProtKB-EC"/>
</dbReference>
<dbReference type="PANTHER" id="PTHR42872:SF6">
    <property type="entry name" value="PROTEIN-GLUTAMATE METHYLESTERASE_PROTEIN-GLUTAMINE GLUTAMINASE"/>
    <property type="match status" value="1"/>
</dbReference>
<dbReference type="GO" id="GO:0000156">
    <property type="term" value="F:phosphorelay response regulator activity"/>
    <property type="evidence" value="ECO:0007669"/>
    <property type="project" value="InterPro"/>
</dbReference>
<keyword evidence="7" id="KW-1185">Reference proteome</keyword>
<comment type="caution">
    <text evidence="6">The sequence shown here is derived from an EMBL/GenBank/DDBJ whole genome shotgun (WGS) entry which is preliminary data.</text>
</comment>
<dbReference type="OrthoDB" id="9791760at2"/>
<accession>A0A6N6JHM4</accession>
<dbReference type="PANTHER" id="PTHR42872">
    <property type="entry name" value="PROTEIN-GLUTAMATE METHYLESTERASE/PROTEIN-GLUTAMINE GLUTAMINASE"/>
    <property type="match status" value="1"/>
</dbReference>
<reference evidence="6 7" key="1">
    <citation type="submission" date="2019-12" db="EMBL/GenBank/DDBJ databases">
        <title>Litoreibacter badius sp. nov., a novel bacteriochlorophyll a-containing bacterium in the genus Litoreibacter.</title>
        <authorList>
            <person name="Kanamuro M."/>
            <person name="Takabe Y."/>
            <person name="Mori K."/>
            <person name="Takaichi S."/>
            <person name="Hanada S."/>
        </authorList>
    </citation>
    <scope>NUCLEOTIDE SEQUENCE [LARGE SCALE GENOMIC DNA]</scope>
    <source>
        <strain evidence="6 7">K6</strain>
    </source>
</reference>
<feature type="active site" evidence="4">
    <location>
        <position position="44"/>
    </location>
</feature>
<gene>
    <name evidence="6" type="ORF">KIN_29050</name>
</gene>
<evidence type="ECO:0000259" key="5">
    <source>
        <dbReference type="PROSITE" id="PS50122"/>
    </source>
</evidence>
<dbReference type="Gene3D" id="3.40.50.180">
    <property type="entry name" value="Methylesterase CheB, C-terminal domain"/>
    <property type="match status" value="1"/>
</dbReference>
<name>A0A6N6JHM4_9RHOB</name>